<name>B9SZF2_RICCO</name>
<gene>
    <name evidence="1" type="ORF">RCOM_0983040</name>
</gene>
<evidence type="ECO:0000313" key="1">
    <source>
        <dbReference type="EMBL" id="EEF31019.1"/>
    </source>
</evidence>
<dbReference type="EMBL" id="EQ974274">
    <property type="protein sequence ID" value="EEF31019.1"/>
    <property type="molecule type" value="Genomic_DNA"/>
</dbReference>
<protein>
    <submittedName>
        <fullName evidence="1">Uncharacterized protein</fullName>
    </submittedName>
</protein>
<accession>B9SZF2</accession>
<reference evidence="2" key="1">
    <citation type="journal article" date="2010" name="Nat. Biotechnol.">
        <title>Draft genome sequence of the oilseed species Ricinus communis.</title>
        <authorList>
            <person name="Chan A.P."/>
            <person name="Crabtree J."/>
            <person name="Zhao Q."/>
            <person name="Lorenzi H."/>
            <person name="Orvis J."/>
            <person name="Puiu D."/>
            <person name="Melake-Berhan A."/>
            <person name="Jones K.M."/>
            <person name="Redman J."/>
            <person name="Chen G."/>
            <person name="Cahoon E.B."/>
            <person name="Gedil M."/>
            <person name="Stanke M."/>
            <person name="Haas B.J."/>
            <person name="Wortman J.R."/>
            <person name="Fraser-Liggett C.M."/>
            <person name="Ravel J."/>
            <person name="Rabinowicz P.D."/>
        </authorList>
    </citation>
    <scope>NUCLEOTIDE SEQUENCE [LARGE SCALE GENOMIC DNA]</scope>
    <source>
        <strain evidence="2">cv. Hale</strain>
    </source>
</reference>
<proteinExistence type="predicted"/>
<dbReference type="AlphaFoldDB" id="B9SZF2"/>
<organism evidence="1 2">
    <name type="scientific">Ricinus communis</name>
    <name type="common">Castor bean</name>
    <dbReference type="NCBI Taxonomy" id="3988"/>
    <lineage>
        <taxon>Eukaryota</taxon>
        <taxon>Viridiplantae</taxon>
        <taxon>Streptophyta</taxon>
        <taxon>Embryophyta</taxon>
        <taxon>Tracheophyta</taxon>
        <taxon>Spermatophyta</taxon>
        <taxon>Magnoliopsida</taxon>
        <taxon>eudicotyledons</taxon>
        <taxon>Gunneridae</taxon>
        <taxon>Pentapetalae</taxon>
        <taxon>rosids</taxon>
        <taxon>fabids</taxon>
        <taxon>Malpighiales</taxon>
        <taxon>Euphorbiaceae</taxon>
        <taxon>Acalyphoideae</taxon>
        <taxon>Acalypheae</taxon>
        <taxon>Ricinus</taxon>
    </lineage>
</organism>
<sequence>MEQPLAYSGMAERWLQDASWDGTTINIWIKPWLGDVSNPYLTTQPPIELRESVHSHTNGTGSIVRKVWRCKVPPKVKNLICNPSFGWLKVNADAVSFLASAKTGFGMVARRDDGSFVVAHTISTSGLFSSRMMEIMGVREALS</sequence>
<dbReference type="InParanoid" id="B9SZF2"/>
<dbReference type="Proteomes" id="UP000008311">
    <property type="component" value="Unassembled WGS sequence"/>
</dbReference>
<evidence type="ECO:0000313" key="2">
    <source>
        <dbReference type="Proteomes" id="UP000008311"/>
    </source>
</evidence>
<keyword evidence="2" id="KW-1185">Reference proteome</keyword>